<reference evidence="2" key="1">
    <citation type="journal article" date="2019" name="Int. J. Syst. Evol. Microbiol.">
        <title>The Global Catalogue of Microorganisms (GCM) 10K type strain sequencing project: providing services to taxonomists for standard genome sequencing and annotation.</title>
        <authorList>
            <consortium name="The Broad Institute Genomics Platform"/>
            <consortium name="The Broad Institute Genome Sequencing Center for Infectious Disease"/>
            <person name="Wu L."/>
            <person name="Ma J."/>
        </authorList>
    </citation>
    <scope>NUCLEOTIDE SEQUENCE [LARGE SCALE GENOMIC DNA]</scope>
    <source>
        <strain evidence="2">JCM 16950</strain>
    </source>
</reference>
<gene>
    <name evidence="1" type="ORF">GCM10022240_03780</name>
</gene>
<comment type="caution">
    <text evidence="1">The sequence shown here is derived from an EMBL/GenBank/DDBJ whole genome shotgun (WGS) entry which is preliminary data.</text>
</comment>
<dbReference type="SUPFAM" id="SSF51182">
    <property type="entry name" value="RmlC-like cupins"/>
    <property type="match status" value="1"/>
</dbReference>
<evidence type="ECO:0000313" key="1">
    <source>
        <dbReference type="EMBL" id="GAA3754103.1"/>
    </source>
</evidence>
<dbReference type="InterPro" id="IPR014710">
    <property type="entry name" value="RmlC-like_jellyroll"/>
</dbReference>
<dbReference type="RefSeq" id="WP_344779937.1">
    <property type="nucleotide sequence ID" value="NZ_BAABAF010000001.1"/>
</dbReference>
<dbReference type="EMBL" id="BAABAF010000001">
    <property type="protein sequence ID" value="GAA3754103.1"/>
    <property type="molecule type" value="Genomic_DNA"/>
</dbReference>
<organism evidence="1 2">
    <name type="scientific">Microbacterium kribbense</name>
    <dbReference type="NCBI Taxonomy" id="433645"/>
    <lineage>
        <taxon>Bacteria</taxon>
        <taxon>Bacillati</taxon>
        <taxon>Actinomycetota</taxon>
        <taxon>Actinomycetes</taxon>
        <taxon>Micrococcales</taxon>
        <taxon>Microbacteriaceae</taxon>
        <taxon>Microbacterium</taxon>
    </lineage>
</organism>
<sequence>MIAPVVLGENRPTPRPYRGGAAIERFRRLADSGQEWLPEDFVASTVTTFGSAEQGLTVIDGITLRDRIAADPAEYLGEAHLAAFGADTKLLSKLLHTGDRIFVHAHPDGAYAQRELHLANGKTEAWIILDVDGGQGSAWVGFRDDVDEATLATWFQTQDAATMLGAMNEITLRPGDVLFVPAGIPHSIGAGMLILELQEPADLSIILEYAPYERLTKADSLLGLDEATALRAVTRAAVSAAQIDGWLGRVSPGSFLPAAAAAFFRAEGVVVTAGHDVELAAQFAVLVVTEGAGELAWDGGVLAVRAGDTVLIPFGAGTVRVSGDLTAVRGMPPAAG</sequence>
<keyword evidence="2" id="KW-1185">Reference proteome</keyword>
<dbReference type="Proteomes" id="UP001500540">
    <property type="component" value="Unassembled WGS sequence"/>
</dbReference>
<evidence type="ECO:0000313" key="2">
    <source>
        <dbReference type="Proteomes" id="UP001500540"/>
    </source>
</evidence>
<protein>
    <submittedName>
        <fullName evidence="1">Class I mannose-6-phosphate isomerase</fullName>
    </submittedName>
</protein>
<dbReference type="GO" id="GO:0016853">
    <property type="term" value="F:isomerase activity"/>
    <property type="evidence" value="ECO:0007669"/>
    <property type="project" value="UniProtKB-KW"/>
</dbReference>
<dbReference type="CDD" id="cd07010">
    <property type="entry name" value="cupin_PMI_type_I_N_bac"/>
    <property type="match status" value="1"/>
</dbReference>
<proteinExistence type="predicted"/>
<dbReference type="InterPro" id="IPR011051">
    <property type="entry name" value="RmlC_Cupin_sf"/>
</dbReference>
<dbReference type="Gene3D" id="2.60.120.10">
    <property type="entry name" value="Jelly Rolls"/>
    <property type="match status" value="2"/>
</dbReference>
<accession>A0ABP7G4A4</accession>
<keyword evidence="1" id="KW-0413">Isomerase</keyword>
<name>A0ABP7G4A4_9MICO</name>